<evidence type="ECO:0000313" key="1">
    <source>
        <dbReference type="EMBL" id="KRY94500.1"/>
    </source>
</evidence>
<dbReference type="EMBL" id="JYDP01004926">
    <property type="protein sequence ID" value="KRY94500.1"/>
    <property type="molecule type" value="Genomic_DNA"/>
</dbReference>
<evidence type="ECO:0000313" key="2">
    <source>
        <dbReference type="Proteomes" id="UP000055024"/>
    </source>
</evidence>
<dbReference type="AlphaFoldDB" id="A0A0V1G868"/>
<proteinExistence type="predicted"/>
<comment type="caution">
    <text evidence="1">The sequence shown here is derived from an EMBL/GenBank/DDBJ whole genome shotgun (WGS) entry which is preliminary data.</text>
</comment>
<dbReference type="Proteomes" id="UP000055024">
    <property type="component" value="Unassembled WGS sequence"/>
</dbReference>
<organism evidence="1 2">
    <name type="scientific">Trichinella zimbabwensis</name>
    <dbReference type="NCBI Taxonomy" id="268475"/>
    <lineage>
        <taxon>Eukaryota</taxon>
        <taxon>Metazoa</taxon>
        <taxon>Ecdysozoa</taxon>
        <taxon>Nematoda</taxon>
        <taxon>Enoplea</taxon>
        <taxon>Dorylaimia</taxon>
        <taxon>Trichinellida</taxon>
        <taxon>Trichinellidae</taxon>
        <taxon>Trichinella</taxon>
    </lineage>
</organism>
<reference evidence="1 2" key="1">
    <citation type="submission" date="2015-01" db="EMBL/GenBank/DDBJ databases">
        <title>Evolution of Trichinella species and genotypes.</title>
        <authorList>
            <person name="Korhonen P.K."/>
            <person name="Edoardo P."/>
            <person name="Giuseppe L.R."/>
            <person name="Gasser R.B."/>
        </authorList>
    </citation>
    <scope>NUCLEOTIDE SEQUENCE [LARGE SCALE GENOMIC DNA]</scope>
    <source>
        <strain evidence="1">ISS1029</strain>
    </source>
</reference>
<gene>
    <name evidence="1" type="ORF">T11_16857</name>
</gene>
<protein>
    <submittedName>
        <fullName evidence="1">Uncharacterized protein</fullName>
    </submittedName>
</protein>
<accession>A0A0V1G868</accession>
<sequence length="44" mass="5383">MERVSTNNEQNDVNEVIDERLPPVYRKWLSFSENWITNIVDKFR</sequence>
<keyword evidence="2" id="KW-1185">Reference proteome</keyword>
<name>A0A0V1G868_9BILA</name>